<dbReference type="AlphaFoldDB" id="A0A9W8J3W7"/>
<evidence type="ECO:0000256" key="4">
    <source>
        <dbReference type="ARBA" id="ARBA00023125"/>
    </source>
</evidence>
<organism evidence="10 11">
    <name type="scientific">Candolleomyces eurysporus</name>
    <dbReference type="NCBI Taxonomy" id="2828524"/>
    <lineage>
        <taxon>Eukaryota</taxon>
        <taxon>Fungi</taxon>
        <taxon>Dikarya</taxon>
        <taxon>Basidiomycota</taxon>
        <taxon>Agaricomycotina</taxon>
        <taxon>Agaricomycetes</taxon>
        <taxon>Agaricomycetidae</taxon>
        <taxon>Agaricales</taxon>
        <taxon>Agaricineae</taxon>
        <taxon>Psathyrellaceae</taxon>
        <taxon>Candolleomyces</taxon>
    </lineage>
</organism>
<evidence type="ECO:0000259" key="8">
    <source>
        <dbReference type="PROSITE" id="PS51192"/>
    </source>
</evidence>
<dbReference type="GO" id="GO:0005737">
    <property type="term" value="C:cytoplasm"/>
    <property type="evidence" value="ECO:0007669"/>
    <property type="project" value="TreeGrafter"/>
</dbReference>
<comment type="similarity">
    <text evidence="1">Belongs to the helicase family. RecQ subfamily.</text>
</comment>
<keyword evidence="11" id="KW-1185">Reference proteome</keyword>
<dbReference type="EC" id="5.6.2.4" evidence="7"/>
<dbReference type="Pfam" id="PF00271">
    <property type="entry name" value="Helicase_C"/>
    <property type="match status" value="1"/>
</dbReference>
<dbReference type="PANTHER" id="PTHR13710">
    <property type="entry name" value="DNA HELICASE RECQ FAMILY MEMBER"/>
    <property type="match status" value="1"/>
</dbReference>
<keyword evidence="5" id="KW-0413">Isomerase</keyword>
<reference evidence="10" key="1">
    <citation type="submission" date="2022-06" db="EMBL/GenBank/DDBJ databases">
        <title>Genome Sequence of Candolleomyces eurysporus.</title>
        <authorList>
            <person name="Buettner E."/>
        </authorList>
    </citation>
    <scope>NUCLEOTIDE SEQUENCE</scope>
    <source>
        <strain evidence="10">VTCC 930004</strain>
    </source>
</reference>
<protein>
    <recommendedName>
        <fullName evidence="7">DNA 3'-5' helicase</fullName>
        <ecNumber evidence="7">5.6.2.4</ecNumber>
    </recommendedName>
</protein>
<dbReference type="InterPro" id="IPR001650">
    <property type="entry name" value="Helicase_C-like"/>
</dbReference>
<evidence type="ECO:0000256" key="3">
    <source>
        <dbReference type="ARBA" id="ARBA00022840"/>
    </source>
</evidence>
<dbReference type="PANTHER" id="PTHR13710:SF105">
    <property type="entry name" value="ATP-DEPENDENT DNA HELICASE Q1"/>
    <property type="match status" value="1"/>
</dbReference>
<evidence type="ECO:0000313" key="10">
    <source>
        <dbReference type="EMBL" id="KAJ2927780.1"/>
    </source>
</evidence>
<feature type="domain" description="Helicase C-terminal" evidence="9">
    <location>
        <begin position="214"/>
        <end position="372"/>
    </location>
</feature>
<proteinExistence type="inferred from homology"/>
<dbReference type="SMART" id="SM00490">
    <property type="entry name" value="HELICc"/>
    <property type="match status" value="1"/>
</dbReference>
<dbReference type="Gene3D" id="3.40.50.300">
    <property type="entry name" value="P-loop containing nucleotide triphosphate hydrolases"/>
    <property type="match status" value="2"/>
</dbReference>
<dbReference type="GO" id="GO:0005694">
    <property type="term" value="C:chromosome"/>
    <property type="evidence" value="ECO:0007669"/>
    <property type="project" value="TreeGrafter"/>
</dbReference>
<dbReference type="InterPro" id="IPR027417">
    <property type="entry name" value="P-loop_NTPase"/>
</dbReference>
<accession>A0A9W8J3W7</accession>
<dbReference type="InterPro" id="IPR014001">
    <property type="entry name" value="Helicase_ATP-bd"/>
</dbReference>
<dbReference type="PROSITE" id="PS51192">
    <property type="entry name" value="HELICASE_ATP_BIND_1"/>
    <property type="match status" value="1"/>
</dbReference>
<dbReference type="OrthoDB" id="3151137at2759"/>
<comment type="caution">
    <text evidence="10">The sequence shown here is derived from an EMBL/GenBank/DDBJ whole genome shotgun (WGS) entry which is preliminary data.</text>
</comment>
<dbReference type="GO" id="GO:0005524">
    <property type="term" value="F:ATP binding"/>
    <property type="evidence" value="ECO:0007669"/>
    <property type="project" value="UniProtKB-KW"/>
</dbReference>
<keyword evidence="2" id="KW-0547">Nucleotide-binding</keyword>
<keyword evidence="3" id="KW-0067">ATP-binding</keyword>
<feature type="non-terminal residue" evidence="10">
    <location>
        <position position="625"/>
    </location>
</feature>
<evidence type="ECO:0000313" key="11">
    <source>
        <dbReference type="Proteomes" id="UP001140091"/>
    </source>
</evidence>
<evidence type="ECO:0000256" key="1">
    <source>
        <dbReference type="ARBA" id="ARBA00005446"/>
    </source>
</evidence>
<dbReference type="GO" id="GO:0043138">
    <property type="term" value="F:3'-5' DNA helicase activity"/>
    <property type="evidence" value="ECO:0007669"/>
    <property type="project" value="UniProtKB-EC"/>
</dbReference>
<dbReference type="PROSITE" id="PS51194">
    <property type="entry name" value="HELICASE_CTER"/>
    <property type="match status" value="1"/>
</dbReference>
<dbReference type="GO" id="GO:0003677">
    <property type="term" value="F:DNA binding"/>
    <property type="evidence" value="ECO:0007669"/>
    <property type="project" value="UniProtKB-KW"/>
</dbReference>
<evidence type="ECO:0000259" key="9">
    <source>
        <dbReference type="PROSITE" id="PS51194"/>
    </source>
</evidence>
<evidence type="ECO:0000256" key="7">
    <source>
        <dbReference type="ARBA" id="ARBA00034808"/>
    </source>
</evidence>
<dbReference type="Pfam" id="PF00270">
    <property type="entry name" value="DEAD"/>
    <property type="match status" value="1"/>
</dbReference>
<sequence length="625" mass="70707">MLEHLRHLLHRQINWTHPGQQMAVNALLELQQDVLVILRTGIGKSIIGILPTLVENYITLIVIPLVVLMEDWKTRLTDMGLSFEEYDATNPHSVTGKHNIVLVSPDKAAFDTWPEVLASIDKVAPVVRVVIDEAHLWFTDNDFRSQALGNPSSLRLFPMQMVILSATIPPVAEQWMTQEFALVNPVVIRGLSHRAELKMVFMTGYESTDDMADAFEDYIGRFKEEHGWGEKDRFVIYANYHNVAQEIADKFELEVYQASTATKRIKAEERRAIYNRFKSGEREGLVATTALSAGTDYPHIRLTCHIGTPFDLVTFVQQASRAGRDGQPAHCLVITSSKRSSSSKSHNPKLRGVREMSEMVFGSSDPSNNTSKCARWHIGRFLDGEGYTCRAFGPEWQTCSPCEDEMKQRPSLGFTGKALARVNPPYSYPSLLPPPMLTPDAVKNRLAERFQKAVDIGRQAAAEAIARKAVETDPYGSVLGKVGRLCGLCLMRNVAEEHDPRDCSNITNRRMFGDIVYNIVYKPRGYKYPPCYKCHIASMGNNTLHGTYTTGDERPTCKHPNFIKPLLYEVWNNEQVRVEVQRHFKVQWKDMSEYISWLAQPDSVHSTRSMGLVVWFGQKYLPTPG</sequence>
<gene>
    <name evidence="10" type="ORF">H1R20_g9315</name>
</gene>
<dbReference type="GO" id="GO:0000724">
    <property type="term" value="P:double-strand break repair via homologous recombination"/>
    <property type="evidence" value="ECO:0007669"/>
    <property type="project" value="TreeGrafter"/>
</dbReference>
<name>A0A9W8J3W7_9AGAR</name>
<keyword evidence="4" id="KW-0238">DNA-binding</keyword>
<evidence type="ECO:0000256" key="6">
    <source>
        <dbReference type="ARBA" id="ARBA00034617"/>
    </source>
</evidence>
<dbReference type="InterPro" id="IPR011545">
    <property type="entry name" value="DEAD/DEAH_box_helicase_dom"/>
</dbReference>
<dbReference type="EMBL" id="JANBPK010000960">
    <property type="protein sequence ID" value="KAJ2927780.1"/>
    <property type="molecule type" value="Genomic_DNA"/>
</dbReference>
<dbReference type="GO" id="GO:0009378">
    <property type="term" value="F:four-way junction helicase activity"/>
    <property type="evidence" value="ECO:0007669"/>
    <property type="project" value="TreeGrafter"/>
</dbReference>
<feature type="domain" description="Helicase ATP-binding" evidence="8">
    <location>
        <begin position="25"/>
        <end position="186"/>
    </location>
</feature>
<dbReference type="SUPFAM" id="SSF52540">
    <property type="entry name" value="P-loop containing nucleoside triphosphate hydrolases"/>
    <property type="match status" value="1"/>
</dbReference>
<evidence type="ECO:0000256" key="5">
    <source>
        <dbReference type="ARBA" id="ARBA00023235"/>
    </source>
</evidence>
<comment type="catalytic activity">
    <reaction evidence="6">
        <text>Couples ATP hydrolysis with the unwinding of duplex DNA by translocating in the 3'-5' direction.</text>
        <dbReference type="EC" id="5.6.2.4"/>
    </reaction>
</comment>
<dbReference type="SMART" id="SM00487">
    <property type="entry name" value="DEXDc"/>
    <property type="match status" value="1"/>
</dbReference>
<evidence type="ECO:0000256" key="2">
    <source>
        <dbReference type="ARBA" id="ARBA00022741"/>
    </source>
</evidence>
<dbReference type="Proteomes" id="UP001140091">
    <property type="component" value="Unassembled WGS sequence"/>
</dbReference>